<keyword evidence="1 4" id="KW-0808">Transferase</keyword>
<organism evidence="5 6">
    <name type="scientific">[Clostridium] methylpentosum DSM 5476</name>
    <dbReference type="NCBI Taxonomy" id="537013"/>
    <lineage>
        <taxon>Bacteria</taxon>
        <taxon>Bacillati</taxon>
        <taxon>Bacillota</taxon>
        <taxon>Clostridia</taxon>
        <taxon>Eubacteriales</taxon>
        <taxon>Oscillospiraceae</taxon>
        <taxon>Oscillospiraceae incertae sedis</taxon>
    </lineage>
</organism>
<dbReference type="EC" id="2.7.7.60" evidence="4"/>
<feature type="site" description="Transition state stabilizer" evidence="4">
    <location>
        <position position="47"/>
    </location>
</feature>
<comment type="function">
    <text evidence="4">Catalyzes the formation of 4-diphosphocytidyl-2-C-methyl-D-erythritol from CTP and 2-C-methyl-D-erythritol 4-phosphate (MEP).</text>
</comment>
<feature type="site" description="Positions MEP for the nucleophilic attack" evidence="4">
    <location>
        <position position="240"/>
    </location>
</feature>
<dbReference type="HOGENOM" id="CLU_061281_2_2_9"/>
<dbReference type="CDD" id="cd02516">
    <property type="entry name" value="CDP-ME_synthetase"/>
    <property type="match status" value="1"/>
</dbReference>
<reference evidence="5 6" key="1">
    <citation type="submission" date="2009-01" db="EMBL/GenBank/DDBJ databases">
        <authorList>
            <person name="Fulton L."/>
            <person name="Clifton S."/>
            <person name="Fulton B."/>
            <person name="Xu J."/>
            <person name="Minx P."/>
            <person name="Pepin K.H."/>
            <person name="Johnson M."/>
            <person name="Bhonagiri V."/>
            <person name="Nash W.E."/>
            <person name="Mardis E.R."/>
            <person name="Wilson R.K."/>
        </authorList>
    </citation>
    <scope>NUCLEOTIDE SEQUENCE [LARGE SCALE GENOMIC DNA]</scope>
    <source>
        <strain evidence="5 6">DSM 5476</strain>
    </source>
</reference>
<comment type="similarity">
    <text evidence="4">Belongs to the IspD/TarI cytidylyltransferase family. IspD subfamily.</text>
</comment>
<evidence type="ECO:0000256" key="3">
    <source>
        <dbReference type="ARBA" id="ARBA00023229"/>
    </source>
</evidence>
<dbReference type="InterPro" id="IPR050088">
    <property type="entry name" value="IspD/TarI_cytidylyltransf_bact"/>
</dbReference>
<evidence type="ECO:0000256" key="1">
    <source>
        <dbReference type="ARBA" id="ARBA00022679"/>
    </source>
</evidence>
<evidence type="ECO:0000256" key="2">
    <source>
        <dbReference type="ARBA" id="ARBA00022695"/>
    </source>
</evidence>
<keyword evidence="6" id="KW-1185">Reference proteome</keyword>
<dbReference type="Pfam" id="PF01128">
    <property type="entry name" value="IspD"/>
    <property type="match status" value="1"/>
</dbReference>
<dbReference type="GO" id="GO:0019288">
    <property type="term" value="P:isopentenyl diphosphate biosynthetic process, methylerythritol 4-phosphate pathway"/>
    <property type="evidence" value="ECO:0007669"/>
    <property type="project" value="UniProtKB-UniRule"/>
</dbReference>
<dbReference type="NCBIfam" id="TIGR00453">
    <property type="entry name" value="ispD"/>
    <property type="match status" value="1"/>
</dbReference>
<dbReference type="InterPro" id="IPR029044">
    <property type="entry name" value="Nucleotide-diphossugar_trans"/>
</dbReference>
<feature type="site" description="Positions MEP for the nucleophilic attack" evidence="4">
    <location>
        <position position="184"/>
    </location>
</feature>
<protein>
    <recommendedName>
        <fullName evidence="4">2-C-methyl-D-erythritol 4-phosphate cytidylyltransferase</fullName>
        <ecNumber evidence="4">2.7.7.60</ecNumber>
    </recommendedName>
    <alternativeName>
        <fullName evidence="4">4-diphosphocytidyl-2C-methyl-D-erythritol synthase</fullName>
    </alternativeName>
    <alternativeName>
        <fullName evidence="4">MEP cytidylyltransferase</fullName>
        <shortName evidence="4">MCT</shortName>
    </alternativeName>
</protein>
<dbReference type="AlphaFoldDB" id="C0E8E5"/>
<dbReference type="GO" id="GO:0050518">
    <property type="term" value="F:2-C-methyl-D-erythritol 4-phosphate cytidylyltransferase activity"/>
    <property type="evidence" value="ECO:0007669"/>
    <property type="project" value="UniProtKB-UniRule"/>
</dbReference>
<dbReference type="Gene3D" id="3.90.550.10">
    <property type="entry name" value="Spore Coat Polysaccharide Biosynthesis Protein SpsA, Chain A"/>
    <property type="match status" value="1"/>
</dbReference>
<dbReference type="InterPro" id="IPR034683">
    <property type="entry name" value="IspD/TarI"/>
</dbReference>
<dbReference type="EMBL" id="ACEC01000003">
    <property type="protein sequence ID" value="EEG32257.1"/>
    <property type="molecule type" value="Genomic_DNA"/>
</dbReference>
<dbReference type="PANTHER" id="PTHR32125">
    <property type="entry name" value="2-C-METHYL-D-ERYTHRITOL 4-PHOSPHATE CYTIDYLYLTRANSFERASE, CHLOROPLASTIC"/>
    <property type="match status" value="1"/>
</dbReference>
<evidence type="ECO:0000256" key="4">
    <source>
        <dbReference type="HAMAP-Rule" id="MF_00108"/>
    </source>
</evidence>
<dbReference type="Proteomes" id="UP000003340">
    <property type="component" value="Unassembled WGS sequence"/>
</dbReference>
<dbReference type="SUPFAM" id="SSF53448">
    <property type="entry name" value="Nucleotide-diphospho-sugar transferases"/>
    <property type="match status" value="1"/>
</dbReference>
<comment type="caution">
    <text evidence="5">The sequence shown here is derived from an EMBL/GenBank/DDBJ whole genome shotgun (WGS) entry which is preliminary data.</text>
</comment>
<sequence>MKNGKSSRKDLSVQSFFAIIEEKQRVTGYGGNGMVSAILVAAGNSTRTGGVKKQFLKIRGVPVVVRSAAKLQHTPEVREILVVTKGEDIELVKQLLADAGLDKVRQVVAGGETRQQSVLNGLVHCDPNAELVAIHDAARPFVAVADIQKVIDDARRYRAATLGVPVKDTVKVVQCGVITSTPERSSLYLTQTPQVFEASLYREAALSAQREGLDLTDDCQLVERMGVPVHMTEGSYENIKITTPDDIRLSRVLAEEEEG</sequence>
<proteinExistence type="inferred from homology"/>
<evidence type="ECO:0000313" key="6">
    <source>
        <dbReference type="Proteomes" id="UP000003340"/>
    </source>
</evidence>
<dbReference type="HAMAP" id="MF_00108">
    <property type="entry name" value="IspD"/>
    <property type="match status" value="1"/>
</dbReference>
<dbReference type="InterPro" id="IPR001228">
    <property type="entry name" value="IspD"/>
</dbReference>
<gene>
    <name evidence="4 5" type="primary">ispD</name>
    <name evidence="5" type="ORF">CLOSTMETH_00090</name>
</gene>
<accession>C0E8E5</accession>
<name>C0E8E5_9FIRM</name>
<dbReference type="FunFam" id="3.90.550.10:FF:000003">
    <property type="entry name" value="2-C-methyl-D-erythritol 4-phosphate cytidylyltransferase"/>
    <property type="match status" value="1"/>
</dbReference>
<evidence type="ECO:0000313" key="5">
    <source>
        <dbReference type="EMBL" id="EEG32257.1"/>
    </source>
</evidence>
<keyword evidence="2 4" id="KW-0548">Nucleotidyltransferase</keyword>
<comment type="catalytic activity">
    <reaction evidence="4">
        <text>2-C-methyl-D-erythritol 4-phosphate + CTP + H(+) = 4-CDP-2-C-methyl-D-erythritol + diphosphate</text>
        <dbReference type="Rhea" id="RHEA:13429"/>
        <dbReference type="ChEBI" id="CHEBI:15378"/>
        <dbReference type="ChEBI" id="CHEBI:33019"/>
        <dbReference type="ChEBI" id="CHEBI:37563"/>
        <dbReference type="ChEBI" id="CHEBI:57823"/>
        <dbReference type="ChEBI" id="CHEBI:58262"/>
        <dbReference type="EC" id="2.7.7.60"/>
    </reaction>
</comment>
<dbReference type="PANTHER" id="PTHR32125:SF4">
    <property type="entry name" value="2-C-METHYL-D-ERYTHRITOL 4-PHOSPHATE CYTIDYLYLTRANSFERASE, CHLOROPLASTIC"/>
    <property type="match status" value="1"/>
</dbReference>
<keyword evidence="3 4" id="KW-0414">Isoprene biosynthesis</keyword>
<reference evidence="5 6" key="2">
    <citation type="submission" date="2009-02" db="EMBL/GenBank/DDBJ databases">
        <title>Draft genome sequence of Clostridium methylpentosum (DSM 5476).</title>
        <authorList>
            <person name="Sudarsanam P."/>
            <person name="Ley R."/>
            <person name="Guruge J."/>
            <person name="Turnbaugh P.J."/>
            <person name="Mahowald M."/>
            <person name="Liep D."/>
            <person name="Gordon J."/>
        </authorList>
    </citation>
    <scope>NUCLEOTIDE SEQUENCE [LARGE SCALE GENOMIC DNA]</scope>
    <source>
        <strain evidence="5 6">DSM 5476</strain>
    </source>
</reference>
<dbReference type="STRING" id="537013.CLOSTMETH_00090"/>
<dbReference type="UniPathway" id="UPA00056">
    <property type="reaction ID" value="UER00093"/>
</dbReference>
<comment type="pathway">
    <text evidence="4">Isoprenoid biosynthesis; isopentenyl diphosphate biosynthesis via DXP pathway; isopentenyl diphosphate from 1-deoxy-D-xylulose 5-phosphate: step 2/6.</text>
</comment>
<feature type="site" description="Transition state stabilizer" evidence="4">
    <location>
        <position position="53"/>
    </location>
</feature>
<dbReference type="eggNOG" id="COG1211">
    <property type="taxonomic scope" value="Bacteria"/>
</dbReference>